<dbReference type="CDD" id="cd01392">
    <property type="entry name" value="HTH_LacI"/>
    <property type="match status" value="1"/>
</dbReference>
<dbReference type="SMART" id="SM00354">
    <property type="entry name" value="HTH_LACI"/>
    <property type="match status" value="1"/>
</dbReference>
<comment type="caution">
    <text evidence="5">The sequence shown here is derived from an EMBL/GenBank/DDBJ whole genome shotgun (WGS) entry which is preliminary data.</text>
</comment>
<sequence>MAKPTVYDVAARARVSIATVSRVLRRPDLVKDSTKEQVLAAVRALGYVPSASARGLAGRTTGVIGLYLPAIDGVDEALDVVDGDAPAVARVVRDIPDSGASRVRDLYYDEVLRGAQLEAWRQGFVLTIGVGHGADPERMVRDMAGRVDGLLIVARSVPEELLGQLSGSIPIVLIAGPRHGDSFDHVGVANAEGMRALTAHLVSNLGVRDPVYVFGPEGSPDDAERYAGFVAALADAGVDASALRTLRGDFRRESGRAVASSLIAAGGALPRALVCGNDQMALGVLDVFGASGVCVPSDVLVSGFDGIEETRLSSPRLTTVRQPMEELGRAAVRAMVDRLDAPDGAPISRRLPVEVLLRESTESSANAT</sequence>
<keyword evidence="1" id="KW-0805">Transcription regulation</keyword>
<dbReference type="PROSITE" id="PS50932">
    <property type="entry name" value="HTH_LACI_2"/>
    <property type="match status" value="1"/>
</dbReference>
<dbReference type="InterPro" id="IPR010982">
    <property type="entry name" value="Lambda_DNA-bd_dom_sf"/>
</dbReference>
<protein>
    <submittedName>
        <fullName evidence="5">LacI family DNA-binding transcriptional regulator</fullName>
    </submittedName>
</protein>
<dbReference type="RefSeq" id="WP_344753747.1">
    <property type="nucleotide sequence ID" value="NZ_BAABBW010000003.1"/>
</dbReference>
<proteinExistence type="predicted"/>
<gene>
    <name evidence="5" type="ORF">GCM10022287_19020</name>
</gene>
<dbReference type="Gene3D" id="3.40.50.2300">
    <property type="match status" value="2"/>
</dbReference>
<dbReference type="EMBL" id="BAABBW010000003">
    <property type="protein sequence ID" value="GAA4174711.1"/>
    <property type="molecule type" value="Genomic_DNA"/>
</dbReference>
<dbReference type="Proteomes" id="UP001501079">
    <property type="component" value="Unassembled WGS sequence"/>
</dbReference>
<dbReference type="Pfam" id="PF00356">
    <property type="entry name" value="LacI"/>
    <property type="match status" value="1"/>
</dbReference>
<evidence type="ECO:0000256" key="1">
    <source>
        <dbReference type="ARBA" id="ARBA00023015"/>
    </source>
</evidence>
<reference evidence="6" key="1">
    <citation type="journal article" date="2019" name="Int. J. Syst. Evol. Microbiol.">
        <title>The Global Catalogue of Microorganisms (GCM) 10K type strain sequencing project: providing services to taxonomists for standard genome sequencing and annotation.</title>
        <authorList>
            <consortium name="The Broad Institute Genomics Platform"/>
            <consortium name="The Broad Institute Genome Sequencing Center for Infectious Disease"/>
            <person name="Wu L."/>
            <person name="Ma J."/>
        </authorList>
    </citation>
    <scope>NUCLEOTIDE SEQUENCE [LARGE SCALE GENOMIC DNA]</scope>
    <source>
        <strain evidence="6">JCM 17591</strain>
    </source>
</reference>
<dbReference type="PANTHER" id="PTHR30146:SF138">
    <property type="entry name" value="TRANSCRIPTIONAL REGULATORY PROTEIN"/>
    <property type="match status" value="1"/>
</dbReference>
<dbReference type="PANTHER" id="PTHR30146">
    <property type="entry name" value="LACI-RELATED TRANSCRIPTIONAL REPRESSOR"/>
    <property type="match status" value="1"/>
</dbReference>
<dbReference type="Pfam" id="PF13377">
    <property type="entry name" value="Peripla_BP_3"/>
    <property type="match status" value="1"/>
</dbReference>
<evidence type="ECO:0000313" key="5">
    <source>
        <dbReference type="EMBL" id="GAA4174711.1"/>
    </source>
</evidence>
<evidence type="ECO:0000256" key="3">
    <source>
        <dbReference type="ARBA" id="ARBA00023163"/>
    </source>
</evidence>
<evidence type="ECO:0000256" key="2">
    <source>
        <dbReference type="ARBA" id="ARBA00023125"/>
    </source>
</evidence>
<dbReference type="SUPFAM" id="SSF47413">
    <property type="entry name" value="lambda repressor-like DNA-binding domains"/>
    <property type="match status" value="1"/>
</dbReference>
<dbReference type="GO" id="GO:0003677">
    <property type="term" value="F:DNA binding"/>
    <property type="evidence" value="ECO:0007669"/>
    <property type="project" value="UniProtKB-KW"/>
</dbReference>
<dbReference type="InterPro" id="IPR046335">
    <property type="entry name" value="LacI/GalR-like_sensor"/>
</dbReference>
<evidence type="ECO:0000259" key="4">
    <source>
        <dbReference type="PROSITE" id="PS50932"/>
    </source>
</evidence>
<dbReference type="InterPro" id="IPR028082">
    <property type="entry name" value="Peripla_BP_I"/>
</dbReference>
<organism evidence="5 6">
    <name type="scientific">Gryllotalpicola koreensis</name>
    <dbReference type="NCBI Taxonomy" id="993086"/>
    <lineage>
        <taxon>Bacteria</taxon>
        <taxon>Bacillati</taxon>
        <taxon>Actinomycetota</taxon>
        <taxon>Actinomycetes</taxon>
        <taxon>Micrococcales</taxon>
        <taxon>Microbacteriaceae</taxon>
        <taxon>Gryllotalpicola</taxon>
    </lineage>
</organism>
<accession>A0ABP8A066</accession>
<dbReference type="InterPro" id="IPR000843">
    <property type="entry name" value="HTH_LacI"/>
</dbReference>
<name>A0ABP8A066_9MICO</name>
<feature type="domain" description="HTH lacI-type" evidence="4">
    <location>
        <begin position="4"/>
        <end position="58"/>
    </location>
</feature>
<dbReference type="Gene3D" id="1.10.260.40">
    <property type="entry name" value="lambda repressor-like DNA-binding domains"/>
    <property type="match status" value="1"/>
</dbReference>
<dbReference type="CDD" id="cd06267">
    <property type="entry name" value="PBP1_LacI_sugar_binding-like"/>
    <property type="match status" value="1"/>
</dbReference>
<keyword evidence="2 5" id="KW-0238">DNA-binding</keyword>
<dbReference type="PROSITE" id="PS00356">
    <property type="entry name" value="HTH_LACI_1"/>
    <property type="match status" value="1"/>
</dbReference>
<keyword evidence="3" id="KW-0804">Transcription</keyword>
<keyword evidence="6" id="KW-1185">Reference proteome</keyword>
<evidence type="ECO:0000313" key="6">
    <source>
        <dbReference type="Proteomes" id="UP001501079"/>
    </source>
</evidence>
<dbReference type="SUPFAM" id="SSF53822">
    <property type="entry name" value="Periplasmic binding protein-like I"/>
    <property type="match status" value="1"/>
</dbReference>